<feature type="disulfide bond" evidence="23">
    <location>
        <begin position="247"/>
        <end position="261"/>
    </location>
</feature>
<dbReference type="GO" id="GO:0006508">
    <property type="term" value="P:proteolysis"/>
    <property type="evidence" value="ECO:0007669"/>
    <property type="project" value="UniProtKB-KW"/>
</dbReference>
<keyword evidence="10 24" id="KW-0732">Signal</keyword>
<keyword evidence="9 22" id="KW-0479">Metal-binding</keyword>
<feature type="disulfide bond" evidence="23">
    <location>
        <begin position="374"/>
        <end position="387"/>
    </location>
</feature>
<feature type="binding site" evidence="22">
    <location>
        <position position="449"/>
    </location>
    <ligand>
        <name>Fe(3+)</name>
        <dbReference type="ChEBI" id="CHEBI:29034"/>
        <label>1</label>
    </ligand>
</feature>
<evidence type="ECO:0000256" key="20">
    <source>
        <dbReference type="PIRNR" id="PIRNR002549"/>
    </source>
</evidence>
<keyword evidence="13" id="KW-0720">Serine protease</keyword>
<evidence type="ECO:0000256" key="16">
    <source>
        <dbReference type="ARBA" id="ARBA00023004"/>
    </source>
</evidence>
<evidence type="ECO:0000256" key="13">
    <source>
        <dbReference type="ARBA" id="ARBA00022825"/>
    </source>
</evidence>
<feature type="disulfide bond" evidence="23">
    <location>
        <begin position="519"/>
        <end position="533"/>
    </location>
</feature>
<dbReference type="OrthoDB" id="5914301at2759"/>
<keyword evidence="14" id="KW-0892">Osteogenesis</keyword>
<proteinExistence type="inferred from homology"/>
<dbReference type="GO" id="GO:0005769">
    <property type="term" value="C:early endosome"/>
    <property type="evidence" value="ECO:0007669"/>
    <property type="project" value="TreeGrafter"/>
</dbReference>
<comment type="function">
    <text evidence="2">The lactotransferrin transferrin-like domain 1 functions as a serine protease of the peptidase S60 family that cuts arginine rich regions. This function contributes to the antimicrobial activity. Shows a preferential cleavage at -Arg-Ser-Arg-Arg-|- and -Arg-Arg-Ser-Arg-|-, and of Z-Phe-Arg-|-aminomethylcoumarin sites.</text>
</comment>
<feature type="disulfide bond" evidence="23">
    <location>
        <begin position="187"/>
        <end position="198"/>
    </location>
</feature>
<feature type="signal peptide" evidence="24">
    <location>
        <begin position="1"/>
        <end position="19"/>
    </location>
</feature>
<keyword evidence="17" id="KW-0406">Ion transport</keyword>
<protein>
    <recommendedName>
        <fullName evidence="4">Lactotransferrin</fullName>
    </recommendedName>
</protein>
<evidence type="ECO:0000256" key="12">
    <source>
        <dbReference type="ARBA" id="ARBA00022801"/>
    </source>
</evidence>
<dbReference type="CDD" id="cd13618">
    <property type="entry name" value="PBP2_transferrin_N"/>
    <property type="match status" value="1"/>
</dbReference>
<dbReference type="PANTHER" id="PTHR11485">
    <property type="entry name" value="TRANSFERRIN"/>
    <property type="match status" value="1"/>
</dbReference>
<evidence type="ECO:0000256" key="1">
    <source>
        <dbReference type="ARBA" id="ARBA00002831"/>
    </source>
</evidence>
<feature type="chain" id="PRO_5028279403" description="Lactotransferrin" evidence="24">
    <location>
        <begin position="20"/>
        <end position="635"/>
    </location>
</feature>
<dbReference type="GO" id="GO:0006826">
    <property type="term" value="P:iron ion transport"/>
    <property type="evidence" value="ECO:0007669"/>
    <property type="project" value="UniProtKB-KW"/>
</dbReference>
<evidence type="ECO:0000256" key="10">
    <source>
        <dbReference type="ARBA" id="ARBA00022729"/>
    </source>
</evidence>
<evidence type="ECO:0000256" key="23">
    <source>
        <dbReference type="PIRSR" id="PIRSR002549-4"/>
    </source>
</evidence>
<dbReference type="Proteomes" id="UP000515202">
    <property type="component" value="Unplaced"/>
</dbReference>
<keyword evidence="5" id="KW-0813">Transport</keyword>
<keyword evidence="18 23" id="KW-1015">Disulfide bond</keyword>
<reference evidence="27" key="1">
    <citation type="submission" date="2025-08" db="UniProtKB">
        <authorList>
            <consortium name="RefSeq"/>
        </authorList>
    </citation>
    <scope>IDENTIFICATION</scope>
    <source>
        <tissue evidence="27">Kidney</tissue>
    </source>
</reference>
<keyword evidence="8" id="KW-0645">Protease</keyword>
<evidence type="ECO:0000256" key="6">
    <source>
        <dbReference type="ARBA" id="ARBA00022496"/>
    </source>
</evidence>
<keyword evidence="7" id="KW-0964">Secreted</keyword>
<evidence type="ECO:0000256" key="15">
    <source>
        <dbReference type="ARBA" id="ARBA00022859"/>
    </source>
</evidence>
<evidence type="ECO:0000256" key="24">
    <source>
        <dbReference type="SAM" id="SignalP"/>
    </source>
</evidence>
<keyword evidence="26" id="KW-1185">Reference proteome</keyword>
<dbReference type="GO" id="GO:0046872">
    <property type="term" value="F:metal ion binding"/>
    <property type="evidence" value="ECO:0007669"/>
    <property type="project" value="UniProtKB-KW"/>
</dbReference>
<comment type="subcellular location">
    <subcellularLocation>
        <location evidence="3">Secreted</location>
    </subcellularLocation>
</comment>
<evidence type="ECO:0000313" key="27">
    <source>
        <dbReference type="RefSeq" id="XP_023384787.1"/>
    </source>
</evidence>
<feature type="binding site" evidence="21">
    <location>
        <position position="481"/>
    </location>
    <ligand>
        <name>hydrogencarbonate</name>
        <dbReference type="ChEBI" id="CHEBI:17544"/>
        <label>1</label>
    </ligand>
</feature>
<evidence type="ECO:0000256" key="11">
    <source>
        <dbReference type="ARBA" id="ARBA00022737"/>
    </source>
</evidence>
<evidence type="ECO:0000313" key="26">
    <source>
        <dbReference type="Proteomes" id="UP000515202"/>
    </source>
</evidence>
<feature type="binding site" evidence="22">
    <location>
        <position position="411"/>
    </location>
    <ligand>
        <name>Fe(3+)</name>
        <dbReference type="ChEBI" id="CHEBI:29034"/>
        <label>1</label>
    </ligand>
</feature>
<dbReference type="InterPro" id="IPR001156">
    <property type="entry name" value="Transferrin-like_dom"/>
</dbReference>
<keyword evidence="12" id="KW-0378">Hydrolase</keyword>
<dbReference type="GeneID" id="105290375"/>
<dbReference type="PROSITE" id="PS51408">
    <property type="entry name" value="TRANSFERRIN_LIKE_4"/>
    <property type="match status" value="2"/>
</dbReference>
<comment type="function">
    <text evidence="1">Transferrins are iron binding transport proteins which can bind two Fe(3+) ions in association with the binding of an anion, usually bicarbonate.</text>
</comment>
<keyword evidence="11" id="KW-0677">Repeat</keyword>
<evidence type="ECO:0000256" key="19">
    <source>
        <dbReference type="ARBA" id="ARBA00023180"/>
    </source>
</evidence>
<evidence type="ECO:0000256" key="7">
    <source>
        <dbReference type="ARBA" id="ARBA00022525"/>
    </source>
</evidence>
<dbReference type="Pfam" id="PF00405">
    <property type="entry name" value="Transferrin"/>
    <property type="match status" value="3"/>
</dbReference>
<feature type="binding site" evidence="22">
    <location>
        <position position="541"/>
    </location>
    <ligand>
        <name>Fe(3+)</name>
        <dbReference type="ChEBI" id="CHEBI:29034"/>
        <label>1</label>
    </ligand>
</feature>
<dbReference type="InterPro" id="IPR018195">
    <property type="entry name" value="Transferrin_Fe_BS"/>
</dbReference>
<evidence type="ECO:0000256" key="5">
    <source>
        <dbReference type="ARBA" id="ARBA00022448"/>
    </source>
</evidence>
<evidence type="ECO:0000256" key="22">
    <source>
        <dbReference type="PIRSR" id="PIRSR002549-3"/>
    </source>
</evidence>
<feature type="domain" description="Transferrin-like" evidence="25">
    <location>
        <begin position="361"/>
        <end position="620"/>
    </location>
</feature>
<dbReference type="PROSITE" id="PS00207">
    <property type="entry name" value="TRANSFERRIN_LIKE_3"/>
    <property type="match status" value="2"/>
</dbReference>
<feature type="binding site" evidence="21">
    <location>
        <position position="141"/>
    </location>
    <ligand>
        <name>hydrogencarbonate</name>
        <dbReference type="ChEBI" id="CHEBI:17544"/>
        <label>1</label>
    </ligand>
</feature>
<dbReference type="GO" id="GO:0005615">
    <property type="term" value="C:extracellular space"/>
    <property type="evidence" value="ECO:0007669"/>
    <property type="project" value="InterPro"/>
</dbReference>
<gene>
    <name evidence="27" type="primary">LTF</name>
</gene>
<feature type="binding site" evidence="21">
    <location>
        <position position="482"/>
    </location>
    <ligand>
        <name>hydrogencarbonate</name>
        <dbReference type="ChEBI" id="CHEBI:17544"/>
        <label>1</label>
    </ligand>
</feature>
<dbReference type="PRINTS" id="PR00422">
    <property type="entry name" value="TRANSFERRIN"/>
</dbReference>
<dbReference type="SUPFAM" id="SSF53850">
    <property type="entry name" value="Periplasmic binding protein-like II"/>
    <property type="match status" value="2"/>
</dbReference>
<feature type="disulfide bond" evidence="23">
    <location>
        <begin position="441"/>
        <end position="593"/>
    </location>
</feature>
<feature type="binding site" evidence="21">
    <location>
        <position position="475"/>
    </location>
    <ligand>
        <name>hydrogencarbonate</name>
        <dbReference type="ChEBI" id="CHEBI:17544"/>
        <label>1</label>
    </ligand>
</feature>
<dbReference type="RefSeq" id="XP_023384787.1">
    <property type="nucleotide sequence ID" value="XM_023529019.1"/>
</dbReference>
<feature type="disulfide bond" evidence="23">
    <location>
        <begin position="174"/>
        <end position="190"/>
    </location>
</feature>
<dbReference type="FunFam" id="3.40.190.10:FF:000105">
    <property type="entry name" value="Serotransferrin"/>
    <property type="match status" value="1"/>
</dbReference>
<dbReference type="Gene3D" id="3.40.190.10">
    <property type="entry name" value="Periplasmic binding protein-like II"/>
    <property type="match status" value="4"/>
</dbReference>
<evidence type="ECO:0000256" key="14">
    <source>
        <dbReference type="ARBA" id="ARBA00022855"/>
    </source>
</evidence>
<feature type="binding site" evidence="22">
    <location>
        <position position="269"/>
    </location>
    <ligand>
        <name>Fe(3+)</name>
        <dbReference type="ChEBI" id="CHEBI:29034"/>
        <label>1</label>
    </ligand>
</feature>
<feature type="disulfide bond" evidence="23">
    <location>
        <begin position="421"/>
        <end position="630"/>
    </location>
</feature>
<keyword evidence="19" id="KW-0325">Glycoprotein</keyword>
<evidence type="ECO:0000259" key="25">
    <source>
        <dbReference type="PROSITE" id="PS51408"/>
    </source>
</evidence>
<dbReference type="CTD" id="4057"/>
<name>A0A6P6CBK3_PTEVA</name>
<dbReference type="GO" id="GO:0001503">
    <property type="term" value="P:ossification"/>
    <property type="evidence" value="ECO:0007669"/>
    <property type="project" value="UniProtKB-KW"/>
</dbReference>
<evidence type="ECO:0000256" key="17">
    <source>
        <dbReference type="ARBA" id="ARBA00023065"/>
    </source>
</evidence>
<dbReference type="GO" id="GO:0008236">
    <property type="term" value="F:serine-type peptidase activity"/>
    <property type="evidence" value="ECO:0007669"/>
    <property type="project" value="UniProtKB-KW"/>
</dbReference>
<evidence type="ECO:0000256" key="4">
    <source>
        <dbReference type="ARBA" id="ARBA00018107"/>
    </source>
</evidence>
<feature type="disulfide bond" evidence="23">
    <location>
        <begin position="132"/>
        <end position="215"/>
    </location>
</feature>
<evidence type="ECO:0000256" key="8">
    <source>
        <dbReference type="ARBA" id="ARBA00022670"/>
    </source>
</evidence>
<organism evidence="26 27">
    <name type="scientific">Pteropus vampyrus</name>
    <name type="common">Large flying fox</name>
    <dbReference type="NCBI Taxonomy" id="132908"/>
    <lineage>
        <taxon>Eukaryota</taxon>
        <taxon>Metazoa</taxon>
        <taxon>Chordata</taxon>
        <taxon>Craniata</taxon>
        <taxon>Vertebrata</taxon>
        <taxon>Euteleostomi</taxon>
        <taxon>Mammalia</taxon>
        <taxon>Eutheria</taxon>
        <taxon>Laurasiatheria</taxon>
        <taxon>Chiroptera</taxon>
        <taxon>Yinpterochiroptera</taxon>
        <taxon>Pteropodoidea</taxon>
        <taxon>Pteropodidae</taxon>
        <taxon>Pteropodinae</taxon>
        <taxon>Pteropus</taxon>
    </lineage>
</organism>
<dbReference type="KEGG" id="pvp:105290375"/>
<dbReference type="PANTHER" id="PTHR11485:SF55">
    <property type="entry name" value="LACTOTRANSFERRIN"/>
    <property type="match status" value="1"/>
</dbReference>
<feature type="disulfide bond" evidence="23">
    <location>
        <begin position="28"/>
        <end position="64"/>
    </location>
</feature>
<feature type="binding site" evidence="22">
    <location>
        <position position="79"/>
    </location>
    <ligand>
        <name>Fe(3+)</name>
        <dbReference type="ChEBI" id="CHEBI:29034"/>
        <label>1</label>
    </ligand>
</feature>
<feature type="disulfide bond" evidence="23">
    <location>
        <begin position="364"/>
        <end position="396"/>
    </location>
</feature>
<feature type="domain" description="Transferrin-like" evidence="25">
    <location>
        <begin position="25"/>
        <end position="349"/>
    </location>
</feature>
<keyword evidence="15" id="KW-0391">Immunity</keyword>
<evidence type="ECO:0000256" key="2">
    <source>
        <dbReference type="ARBA" id="ARBA00003194"/>
    </source>
</evidence>
<dbReference type="InterPro" id="IPR016357">
    <property type="entry name" value="Transferrin"/>
</dbReference>
<sequence>MKLIFSALLSLWVLGLCLAASKRGLRWCNVSKAEAAKCSKLRRNLKKVNGPLISCSRKASHKDCIQAIAENKADAVALDSRLLFEAVTDPYNLRPVAAEFYGTEEKTHFYAVAVVKRDSSLLLNQVKGVKSCHSAFNSSVGWDIPIGTLRPLLNWAGPSEPLQKAVAEFFSASCVPCADGTQYPNLCQLCSGTGENKCACSSNEPYFGDSGAIKCLKDGAGEVAFVASTVFETLQDRAERDQYELLCLDNTRKPVDEFKDCYLAQVPFHTIVARRVNGNENEIWEFLNQAQENFGNGKDPMFQLFDSPSEEKDLLFKDGSKGFLRIPPTMDAGLYLGSNYLKAVRGLRETVEEVESLRARVLWCAVGPKEESKCQQWSAQSAGKVTCATANTTEDCIALVLKGEADAMSLDGGFIYIAGKCGLVPVLAESQKSEKNRNSDCVNRPVEGYYAVAVVRKSNADLTWNSLKNKKSCHTAVGRTAGWNIPMGLLFKQTGSCKFGKSTEAWAKDLKVEEFELLCLDGTRKPVTEAESCHLAVSPNHGVVSRKDKVEHLEQVLLEQQARFGKSGSDCPSKFCLFQSETRNLLFNDNTECLAKLQGKTTYEQYLGQEYVTAVTNLRRCSISPLLESCNFLRR</sequence>
<keyword evidence="16 22" id="KW-0408">Iron</keyword>
<accession>A0A6P6CBK3</accession>
<dbReference type="GO" id="GO:0005886">
    <property type="term" value="C:plasma membrane"/>
    <property type="evidence" value="ECO:0007669"/>
    <property type="project" value="TreeGrafter"/>
</dbReference>
<evidence type="ECO:0000256" key="18">
    <source>
        <dbReference type="ARBA" id="ARBA00023157"/>
    </source>
</evidence>
<dbReference type="GO" id="GO:0055037">
    <property type="term" value="C:recycling endosome"/>
    <property type="evidence" value="ECO:0007669"/>
    <property type="project" value="TreeGrafter"/>
</dbReference>
<evidence type="ECO:0000256" key="3">
    <source>
        <dbReference type="ARBA" id="ARBA00004613"/>
    </source>
</evidence>
<evidence type="ECO:0000256" key="21">
    <source>
        <dbReference type="PIRSR" id="PIRSR002549-2"/>
    </source>
</evidence>
<feature type="disulfide bond" evidence="23">
    <location>
        <begin position="497"/>
        <end position="621"/>
    </location>
</feature>
<dbReference type="AlphaFoldDB" id="A0A6P6CBK3"/>
<evidence type="ECO:0000256" key="9">
    <source>
        <dbReference type="ARBA" id="ARBA00022723"/>
    </source>
</evidence>
<keyword evidence="6" id="KW-0410">Iron transport</keyword>
<dbReference type="SMART" id="SM00094">
    <property type="entry name" value="TR_FER"/>
    <property type="match status" value="2"/>
</dbReference>
<feature type="disulfide bond" evidence="23">
    <location>
        <begin position="571"/>
        <end position="576"/>
    </location>
</feature>
<dbReference type="PROSITE" id="PS00205">
    <property type="entry name" value="TRANSFERRIN_LIKE_1"/>
    <property type="match status" value="2"/>
</dbReference>
<comment type="similarity">
    <text evidence="20">Belongs to the transferrin family.</text>
</comment>
<dbReference type="GO" id="GO:0019731">
    <property type="term" value="P:antibacterial humoral response"/>
    <property type="evidence" value="ECO:0007669"/>
    <property type="project" value="TreeGrafter"/>
</dbReference>
<feature type="binding site" evidence="21">
    <location>
        <position position="479"/>
    </location>
    <ligand>
        <name>hydrogencarbonate</name>
        <dbReference type="ChEBI" id="CHEBI:17544"/>
        <label>1</label>
    </ligand>
</feature>
<dbReference type="PIRSF" id="PIRSF002549">
    <property type="entry name" value="Transferrin"/>
    <property type="match status" value="1"/>
</dbReference>
<feature type="disulfide bond" evidence="23">
    <location>
        <begin position="38"/>
        <end position="55"/>
    </location>
</feature>